<keyword evidence="2" id="KW-1185">Reference proteome</keyword>
<dbReference type="SUPFAM" id="SSF89807">
    <property type="entry name" value="Dodecin-like"/>
    <property type="match status" value="1"/>
</dbReference>
<dbReference type="PANTHER" id="PTHR39324">
    <property type="entry name" value="CALCIUM DODECIN"/>
    <property type="match status" value="1"/>
</dbReference>
<dbReference type="Proteomes" id="UP000242205">
    <property type="component" value="Chromosome"/>
</dbReference>
<dbReference type="InterPro" id="IPR025543">
    <property type="entry name" value="Dodecin-like"/>
</dbReference>
<dbReference type="PANTHER" id="PTHR39324:SF1">
    <property type="entry name" value="CALCIUM DODECIN"/>
    <property type="match status" value="1"/>
</dbReference>
<reference evidence="1 2" key="1">
    <citation type="submission" date="2018-01" db="EMBL/GenBank/DDBJ databases">
        <authorList>
            <person name="Fu G.-Y."/>
        </authorList>
    </citation>
    <scope>NUCLEOTIDE SEQUENCE [LARGE SCALE GENOMIC DNA]</scope>
    <source>
        <strain evidence="1 2">SY39</strain>
    </source>
</reference>
<name>A0A2I6S6Q2_9RHOO</name>
<dbReference type="KEGG" id="atw:C0099_08300"/>
<dbReference type="InterPro" id="IPR009923">
    <property type="entry name" value="Dodecin"/>
</dbReference>
<dbReference type="OrthoDB" id="9805889at2"/>
<dbReference type="InterPro" id="IPR050049">
    <property type="entry name" value="Dodecin_bact"/>
</dbReference>
<gene>
    <name evidence="1" type="ORF">C0099_08300</name>
</gene>
<accession>A0A2I6S6Q2</accession>
<dbReference type="AlphaFoldDB" id="A0A2I6S6Q2"/>
<dbReference type="Gene3D" id="3.30.1660.10">
    <property type="entry name" value="Flavin-binding protein dodecin"/>
    <property type="match status" value="1"/>
</dbReference>
<dbReference type="InterPro" id="IPR036694">
    <property type="entry name" value="Dodecin-like_sf"/>
</dbReference>
<evidence type="ECO:0000313" key="1">
    <source>
        <dbReference type="EMBL" id="AUN94935.1"/>
    </source>
</evidence>
<proteinExistence type="predicted"/>
<sequence>MSAHVYKLVELVGSSTEGTDDAIRNAIATANKSLRHLDWFETTEIRGHIADGKIAHWQVKLKVGFRIEE</sequence>
<organism evidence="1 2">
    <name type="scientific">Pseudazoarcus pumilus</name>
    <dbReference type="NCBI Taxonomy" id="2067960"/>
    <lineage>
        <taxon>Bacteria</taxon>
        <taxon>Pseudomonadati</taxon>
        <taxon>Pseudomonadota</taxon>
        <taxon>Betaproteobacteria</taxon>
        <taxon>Rhodocyclales</taxon>
        <taxon>Zoogloeaceae</taxon>
        <taxon>Pseudazoarcus</taxon>
    </lineage>
</organism>
<dbReference type="Pfam" id="PF07311">
    <property type="entry name" value="Dodecin"/>
    <property type="match status" value="1"/>
</dbReference>
<evidence type="ECO:0000313" key="2">
    <source>
        <dbReference type="Proteomes" id="UP000242205"/>
    </source>
</evidence>
<dbReference type="RefSeq" id="WP_102247001.1">
    <property type="nucleotide sequence ID" value="NZ_CP025682.1"/>
</dbReference>
<dbReference type="NCBIfam" id="NF043052">
    <property type="entry name" value="DodecBact"/>
    <property type="match status" value="1"/>
</dbReference>
<dbReference type="EMBL" id="CP025682">
    <property type="protein sequence ID" value="AUN94935.1"/>
    <property type="molecule type" value="Genomic_DNA"/>
</dbReference>
<protein>
    <submittedName>
        <fullName evidence="1">Dodecin flavoprotein</fullName>
    </submittedName>
</protein>